<proteinExistence type="predicted"/>
<name>A0A1F6DEP0_9BACT</name>
<dbReference type="EMBL" id="MFLF01000015">
    <property type="protein sequence ID" value="OGG59492.1"/>
    <property type="molecule type" value="Genomic_DNA"/>
</dbReference>
<dbReference type="STRING" id="1798492.A3C89_04315"/>
<reference evidence="2 3" key="1">
    <citation type="journal article" date="2016" name="Nat. Commun.">
        <title>Thousands of microbial genomes shed light on interconnected biogeochemical processes in an aquifer system.</title>
        <authorList>
            <person name="Anantharaman K."/>
            <person name="Brown C.T."/>
            <person name="Hug L.A."/>
            <person name="Sharon I."/>
            <person name="Castelle C.J."/>
            <person name="Probst A.J."/>
            <person name="Thomas B.C."/>
            <person name="Singh A."/>
            <person name="Wilkins M.J."/>
            <person name="Karaoz U."/>
            <person name="Brodie E.L."/>
            <person name="Williams K.H."/>
            <person name="Hubbard S.S."/>
            <person name="Banfield J.F."/>
        </authorList>
    </citation>
    <scope>NUCLEOTIDE SEQUENCE [LARGE SCALE GENOMIC DNA]</scope>
</reference>
<evidence type="ECO:0000256" key="1">
    <source>
        <dbReference type="SAM" id="Phobius"/>
    </source>
</evidence>
<organism evidence="2 3">
    <name type="scientific">Candidatus Kaiserbacteria bacterium RIFCSPHIGHO2_02_FULL_50_50</name>
    <dbReference type="NCBI Taxonomy" id="1798492"/>
    <lineage>
        <taxon>Bacteria</taxon>
        <taxon>Candidatus Kaiseribacteriota</taxon>
    </lineage>
</organism>
<sequence>MTATTLQTFLRALAVMSMLLALCAATFLGYYAVTHAQAIVHNKACAARYSGDSTQADASCNFEAASPNVPRFISALLQFTTYQTQENVQE</sequence>
<evidence type="ECO:0000313" key="3">
    <source>
        <dbReference type="Proteomes" id="UP000178794"/>
    </source>
</evidence>
<feature type="transmembrane region" description="Helical" evidence="1">
    <location>
        <begin position="12"/>
        <end position="33"/>
    </location>
</feature>
<gene>
    <name evidence="2" type="ORF">A3C89_04315</name>
</gene>
<comment type="caution">
    <text evidence="2">The sequence shown here is derived from an EMBL/GenBank/DDBJ whole genome shotgun (WGS) entry which is preliminary data.</text>
</comment>
<protein>
    <submittedName>
        <fullName evidence="2">Uncharacterized protein</fullName>
    </submittedName>
</protein>
<keyword evidence="1" id="KW-0472">Membrane</keyword>
<keyword evidence="1" id="KW-1133">Transmembrane helix</keyword>
<accession>A0A1F6DEP0</accession>
<evidence type="ECO:0000313" key="2">
    <source>
        <dbReference type="EMBL" id="OGG59492.1"/>
    </source>
</evidence>
<dbReference type="AlphaFoldDB" id="A0A1F6DEP0"/>
<dbReference type="Proteomes" id="UP000178794">
    <property type="component" value="Unassembled WGS sequence"/>
</dbReference>
<keyword evidence="1" id="KW-0812">Transmembrane</keyword>